<evidence type="ECO:0000256" key="2">
    <source>
        <dbReference type="ARBA" id="ARBA00006169"/>
    </source>
</evidence>
<dbReference type="AlphaFoldDB" id="A0A370TH86"/>
<accession>A0A370TH86</accession>
<proteinExistence type="inferred from homology"/>
<dbReference type="STRING" id="2656787.A0A370TH86"/>
<comment type="similarity">
    <text evidence="2">Belongs to the DPH4 family.</text>
</comment>
<dbReference type="InterPro" id="IPR001623">
    <property type="entry name" value="DnaJ_domain"/>
</dbReference>
<dbReference type="SUPFAM" id="SSF46565">
    <property type="entry name" value="Chaperone J-domain"/>
    <property type="match status" value="1"/>
</dbReference>
<dbReference type="Gene3D" id="1.10.287.110">
    <property type="entry name" value="DnaJ domain"/>
    <property type="match status" value="1"/>
</dbReference>
<evidence type="ECO:0000313" key="9">
    <source>
        <dbReference type="EMBL" id="RDL34559.1"/>
    </source>
</evidence>
<protein>
    <recommendedName>
        <fullName evidence="3">Diphthamide biosynthesis protein 4</fullName>
    </recommendedName>
</protein>
<comment type="caution">
    <text evidence="9">The sequence shown here is derived from an EMBL/GenBank/DDBJ whole genome shotgun (WGS) entry which is preliminary data.</text>
</comment>
<dbReference type="PROSITE" id="PS51074">
    <property type="entry name" value="DPH_MB"/>
    <property type="match status" value="1"/>
</dbReference>
<dbReference type="Gene3D" id="3.10.660.10">
    <property type="entry name" value="DPH Zinc finger"/>
    <property type="match status" value="1"/>
</dbReference>
<keyword evidence="10" id="KW-1185">Reference proteome</keyword>
<dbReference type="GeneID" id="43600536"/>
<evidence type="ECO:0000256" key="6">
    <source>
        <dbReference type="SAM" id="MobiDB-lite"/>
    </source>
</evidence>
<feature type="region of interest" description="Disordered" evidence="6">
    <location>
        <begin position="1"/>
        <end position="45"/>
    </location>
</feature>
<dbReference type="Pfam" id="PF13489">
    <property type="entry name" value="Methyltransf_23"/>
    <property type="match status" value="1"/>
</dbReference>
<evidence type="ECO:0000256" key="5">
    <source>
        <dbReference type="ARBA" id="ARBA00023004"/>
    </source>
</evidence>
<organism evidence="9 10">
    <name type="scientific">Venustampulla echinocandica</name>
    <dbReference type="NCBI Taxonomy" id="2656787"/>
    <lineage>
        <taxon>Eukaryota</taxon>
        <taxon>Fungi</taxon>
        <taxon>Dikarya</taxon>
        <taxon>Ascomycota</taxon>
        <taxon>Pezizomycotina</taxon>
        <taxon>Leotiomycetes</taxon>
        <taxon>Helotiales</taxon>
        <taxon>Pleuroascaceae</taxon>
        <taxon>Venustampulla</taxon>
    </lineage>
</organism>
<evidence type="ECO:0000313" key="10">
    <source>
        <dbReference type="Proteomes" id="UP000254866"/>
    </source>
</evidence>
<dbReference type="InterPro" id="IPR007872">
    <property type="entry name" value="DPH_MB_dom"/>
</dbReference>
<dbReference type="InterPro" id="IPR029063">
    <property type="entry name" value="SAM-dependent_MTases_sf"/>
</dbReference>
<dbReference type="OrthoDB" id="2013972at2759"/>
<dbReference type="SUPFAM" id="SSF144217">
    <property type="entry name" value="CSL zinc finger"/>
    <property type="match status" value="1"/>
</dbReference>
<comment type="function">
    <text evidence="1">Required for the first step of diphthamide biosynthesis, the transfer of 3-amino-3-carboxypropyl from S-adenosyl-L-methionine to a histidine residue. Diphthamide is a post-translational modification of histidine which occurs in elongation factor 2.</text>
</comment>
<sequence>MASNDSQNARSEPSAATVPEVGHDVVDRTPTAGNSTVSGTSNTSADESAFQHLNVDYEDHDSAIGGMTPMTSTMSLNSSIYEFVEENGRTYHRYKEGKYMLPNDAEEMDRLDLQHQLWLITLYGKLYLAPICNPHNVLDIGTGTGIWAIEFANSHPSARVTGSDLSPIQPEYVPSNCQFEVDDAEDDWNYSQPFDLIHGRALVTCFKEPATVIASAFKALTPGGYLEFQDIVLPMRAIDDTLQGTAINDWQTRTINAAESMGKNWKLVGNYVQYFEEAGFVDVVETHFQWPLNTWPKGERMKTLGRYWQEDLLRGLEGLSMAVLTRAGGMTMDEVLKLTTEARKDLHNKSIHGYLPMHKYLKVLFPKIQARRPHLICCQASACSPTSAPDGSMTYMPNYYEILGLPKDFQHESDIPTQTLRSAYRRALLQNHPDKTPLAKPSVNTKGSVYTIDQIAEAFNVLSIPRARAEYNKELKLQNGSTNIGGVQGRQAFHTGVETLDLDDLEADEAQGIWYRSCRCGDGRGFLVTEDDLEEAADDGELHVGCRGCSLWLKVLFGVIEDDGQAGAGPETTGDMRNG</sequence>
<evidence type="ECO:0000256" key="1">
    <source>
        <dbReference type="ARBA" id="ARBA00003474"/>
    </source>
</evidence>
<keyword evidence="5" id="KW-0408">Iron</keyword>
<dbReference type="Proteomes" id="UP000254866">
    <property type="component" value="Unassembled WGS sequence"/>
</dbReference>
<feature type="compositionally biased region" description="Low complexity" evidence="6">
    <location>
        <begin position="31"/>
        <end position="45"/>
    </location>
</feature>
<dbReference type="EMBL" id="NPIC01000007">
    <property type="protein sequence ID" value="RDL34559.1"/>
    <property type="molecule type" value="Genomic_DNA"/>
</dbReference>
<evidence type="ECO:0000259" key="7">
    <source>
        <dbReference type="PROSITE" id="PS50076"/>
    </source>
</evidence>
<dbReference type="PROSITE" id="PS50076">
    <property type="entry name" value="DNAJ_2"/>
    <property type="match status" value="1"/>
</dbReference>
<dbReference type="SUPFAM" id="SSF53335">
    <property type="entry name" value="S-adenosyl-L-methionine-dependent methyltransferases"/>
    <property type="match status" value="1"/>
</dbReference>
<dbReference type="SMART" id="SM00271">
    <property type="entry name" value="DnaJ"/>
    <property type="match status" value="1"/>
</dbReference>
<dbReference type="PANTHER" id="PTHR43591:SF102">
    <property type="entry name" value="S-ADENOSYL-L-METHIONINE-DEPENDENT METHYLTRANSFERASE"/>
    <property type="match status" value="1"/>
</dbReference>
<evidence type="ECO:0000259" key="8">
    <source>
        <dbReference type="PROSITE" id="PS51074"/>
    </source>
</evidence>
<name>A0A370TH86_9HELO</name>
<dbReference type="InterPro" id="IPR036671">
    <property type="entry name" value="DPH_MB_sf"/>
</dbReference>
<evidence type="ECO:0000256" key="4">
    <source>
        <dbReference type="ARBA" id="ARBA00022723"/>
    </source>
</evidence>
<dbReference type="Gene3D" id="3.40.50.150">
    <property type="entry name" value="Vaccinia Virus protein VP39"/>
    <property type="match status" value="1"/>
</dbReference>
<dbReference type="GO" id="GO:0046872">
    <property type="term" value="F:metal ion binding"/>
    <property type="evidence" value="ECO:0007669"/>
    <property type="project" value="UniProtKB-KW"/>
</dbReference>
<keyword evidence="4" id="KW-0479">Metal-binding</keyword>
<dbReference type="PANTHER" id="PTHR43591">
    <property type="entry name" value="METHYLTRANSFERASE"/>
    <property type="match status" value="1"/>
</dbReference>
<feature type="domain" description="J" evidence="7">
    <location>
        <begin position="398"/>
        <end position="475"/>
    </location>
</feature>
<dbReference type="CDD" id="cd02440">
    <property type="entry name" value="AdoMet_MTases"/>
    <property type="match status" value="1"/>
</dbReference>
<gene>
    <name evidence="9" type="ORF">BP5553_07687</name>
</gene>
<dbReference type="CDD" id="cd06257">
    <property type="entry name" value="DnaJ"/>
    <property type="match status" value="1"/>
</dbReference>
<reference evidence="9 10" key="1">
    <citation type="journal article" date="2018" name="IMA Fungus">
        <title>IMA Genome-F 9: Draft genome sequence of Annulohypoxylon stygium, Aspergillus mulundensis, Berkeleyomyces basicola (syn. Thielaviopsis basicola), Ceratocystis smalleyi, two Cercospora beticola strains, Coleophoma cylindrospora, Fusarium fracticaudum, Phialophora cf. hyalina, and Morchella septimelata.</title>
        <authorList>
            <person name="Wingfield B.D."/>
            <person name="Bills G.F."/>
            <person name="Dong Y."/>
            <person name="Huang W."/>
            <person name="Nel W.J."/>
            <person name="Swalarsk-Parry B.S."/>
            <person name="Vaghefi N."/>
            <person name="Wilken P.M."/>
            <person name="An Z."/>
            <person name="de Beer Z.W."/>
            <person name="De Vos L."/>
            <person name="Chen L."/>
            <person name="Duong T.A."/>
            <person name="Gao Y."/>
            <person name="Hammerbacher A."/>
            <person name="Kikkert J.R."/>
            <person name="Li Y."/>
            <person name="Li H."/>
            <person name="Li K."/>
            <person name="Li Q."/>
            <person name="Liu X."/>
            <person name="Ma X."/>
            <person name="Naidoo K."/>
            <person name="Pethybridge S.J."/>
            <person name="Sun J."/>
            <person name="Steenkamp E.T."/>
            <person name="van der Nest M.A."/>
            <person name="van Wyk S."/>
            <person name="Wingfield M.J."/>
            <person name="Xiong C."/>
            <person name="Yue Q."/>
            <person name="Zhang X."/>
        </authorList>
    </citation>
    <scope>NUCLEOTIDE SEQUENCE [LARGE SCALE GENOMIC DNA]</scope>
    <source>
        <strain evidence="9 10">BP 5553</strain>
    </source>
</reference>
<feature type="compositionally biased region" description="Polar residues" evidence="6">
    <location>
        <begin position="1"/>
        <end position="11"/>
    </location>
</feature>
<dbReference type="GO" id="GO:0008168">
    <property type="term" value="F:methyltransferase activity"/>
    <property type="evidence" value="ECO:0007669"/>
    <property type="project" value="TreeGrafter"/>
</dbReference>
<dbReference type="Pfam" id="PF05207">
    <property type="entry name" value="Zn_ribbon_CSL"/>
    <property type="match status" value="1"/>
</dbReference>
<dbReference type="InterPro" id="IPR036869">
    <property type="entry name" value="J_dom_sf"/>
</dbReference>
<evidence type="ECO:0000256" key="3">
    <source>
        <dbReference type="ARBA" id="ARBA00021797"/>
    </source>
</evidence>
<dbReference type="RefSeq" id="XP_031867541.1">
    <property type="nucleotide sequence ID" value="XM_032016310.1"/>
</dbReference>
<dbReference type="Pfam" id="PF00226">
    <property type="entry name" value="DnaJ"/>
    <property type="match status" value="1"/>
</dbReference>
<feature type="domain" description="DPH-type MB" evidence="8">
    <location>
        <begin position="496"/>
        <end position="558"/>
    </location>
</feature>